<dbReference type="InterPro" id="IPR011010">
    <property type="entry name" value="DNA_brk_join_enz"/>
</dbReference>
<dbReference type="Proteomes" id="UP000446768">
    <property type="component" value="Unassembled WGS sequence"/>
</dbReference>
<sequence length="169" mass="18968">MIAARDLLIDDMLQLGLEPISLQNAKNIARRANMFLTWAFRREGGKPPFQLLDTIRVGKKLQAAKKRRAFTDDELRVVFNPTTLGKSTQASRYMFWLPLIGAHTGMRINEIAQLLLSDLIMLDGGHCFSVTDSPDPNEEPEEAQGLRPSRPKLQSALFQFMPSLSNSAI</sequence>
<name>A0A7X2IQH4_9BURK</name>
<evidence type="ECO:0000256" key="1">
    <source>
        <dbReference type="SAM" id="MobiDB-lite"/>
    </source>
</evidence>
<dbReference type="GO" id="GO:0003677">
    <property type="term" value="F:DNA binding"/>
    <property type="evidence" value="ECO:0007669"/>
    <property type="project" value="InterPro"/>
</dbReference>
<dbReference type="AlphaFoldDB" id="A0A7X2IQH4"/>
<keyword evidence="3" id="KW-1185">Reference proteome</keyword>
<feature type="region of interest" description="Disordered" evidence="1">
    <location>
        <begin position="130"/>
        <end position="149"/>
    </location>
</feature>
<evidence type="ECO:0008006" key="4">
    <source>
        <dbReference type="Google" id="ProtNLM"/>
    </source>
</evidence>
<dbReference type="SUPFAM" id="SSF56349">
    <property type="entry name" value="DNA breaking-rejoining enzymes"/>
    <property type="match status" value="1"/>
</dbReference>
<accession>A0A7X2IQH4</accession>
<proteinExistence type="predicted"/>
<evidence type="ECO:0000313" key="3">
    <source>
        <dbReference type="Proteomes" id="UP000446768"/>
    </source>
</evidence>
<reference evidence="2 3" key="1">
    <citation type="submission" date="2019-11" db="EMBL/GenBank/DDBJ databases">
        <title>Novel species isolated from a subtropical stream in China.</title>
        <authorList>
            <person name="Lu H."/>
        </authorList>
    </citation>
    <scope>NUCLEOTIDE SEQUENCE [LARGE SCALE GENOMIC DNA]</scope>
    <source>
        <strain evidence="2 3">FT92W</strain>
    </source>
</reference>
<organism evidence="2 3">
    <name type="scientific">Pseudoduganella rivuli</name>
    <dbReference type="NCBI Taxonomy" id="2666085"/>
    <lineage>
        <taxon>Bacteria</taxon>
        <taxon>Pseudomonadati</taxon>
        <taxon>Pseudomonadota</taxon>
        <taxon>Betaproteobacteria</taxon>
        <taxon>Burkholderiales</taxon>
        <taxon>Oxalobacteraceae</taxon>
        <taxon>Telluria group</taxon>
        <taxon>Pseudoduganella</taxon>
    </lineage>
</organism>
<dbReference type="RefSeq" id="WP_154377288.1">
    <property type="nucleotide sequence ID" value="NZ_WKJJ01000013.1"/>
</dbReference>
<evidence type="ECO:0000313" key="2">
    <source>
        <dbReference type="EMBL" id="MRV74060.1"/>
    </source>
</evidence>
<dbReference type="EMBL" id="WKJJ01000013">
    <property type="protein sequence ID" value="MRV74060.1"/>
    <property type="molecule type" value="Genomic_DNA"/>
</dbReference>
<comment type="caution">
    <text evidence="2">The sequence shown here is derived from an EMBL/GenBank/DDBJ whole genome shotgun (WGS) entry which is preliminary data.</text>
</comment>
<gene>
    <name evidence="2" type="ORF">GJ700_20330</name>
</gene>
<protein>
    <recommendedName>
        <fullName evidence="4">Tyrosine-type recombinase/integrase</fullName>
    </recommendedName>
</protein>